<dbReference type="GO" id="GO:0019843">
    <property type="term" value="F:rRNA binding"/>
    <property type="evidence" value="ECO:0007669"/>
    <property type="project" value="UniProtKB-UniRule"/>
</dbReference>
<evidence type="ECO:0000256" key="4">
    <source>
        <dbReference type="ARBA" id="ARBA00022980"/>
    </source>
</evidence>
<dbReference type="Gene3D" id="3.30.420.80">
    <property type="entry name" value="Ribosomal protein S11"/>
    <property type="match status" value="1"/>
</dbReference>
<dbReference type="GO" id="GO:1990904">
    <property type="term" value="C:ribonucleoprotein complex"/>
    <property type="evidence" value="ECO:0007669"/>
    <property type="project" value="UniProtKB-KW"/>
</dbReference>
<dbReference type="GO" id="GO:0003735">
    <property type="term" value="F:structural constituent of ribosome"/>
    <property type="evidence" value="ECO:0007669"/>
    <property type="project" value="InterPro"/>
</dbReference>
<dbReference type="InterPro" id="IPR036967">
    <property type="entry name" value="Ribosomal_uS11_sf"/>
</dbReference>
<dbReference type="InterPro" id="IPR018102">
    <property type="entry name" value="Ribosomal_uS11_CS"/>
</dbReference>
<comment type="function">
    <text evidence="7">Located on the platform of the 30S subunit, it bridges several disparate RNA helices of the 16S rRNA. Forms part of the Shine-Dalgarno cleft in the 70S ribosome.</text>
</comment>
<keyword evidence="2 7" id="KW-0699">rRNA-binding</keyword>
<evidence type="ECO:0000256" key="5">
    <source>
        <dbReference type="ARBA" id="ARBA00023274"/>
    </source>
</evidence>
<evidence type="ECO:0000256" key="6">
    <source>
        <dbReference type="ARBA" id="ARBA00035160"/>
    </source>
</evidence>
<organism evidence="9 10">
    <name type="scientific">candidate division Kazan bacterium RIFCSPLOWO2_01_FULL_48_13</name>
    <dbReference type="NCBI Taxonomy" id="1798539"/>
    <lineage>
        <taxon>Bacteria</taxon>
        <taxon>Bacteria division Kazan-3B-28</taxon>
    </lineage>
</organism>
<evidence type="ECO:0000256" key="8">
    <source>
        <dbReference type="RuleBase" id="RU003629"/>
    </source>
</evidence>
<comment type="similarity">
    <text evidence="1 7 8">Belongs to the universal ribosomal protein uS11 family.</text>
</comment>
<dbReference type="Pfam" id="PF00411">
    <property type="entry name" value="Ribosomal_S11"/>
    <property type="match status" value="1"/>
</dbReference>
<dbReference type="PIRSF" id="PIRSF002131">
    <property type="entry name" value="Ribosomal_S11"/>
    <property type="match status" value="1"/>
</dbReference>
<dbReference type="EMBL" id="METE01000001">
    <property type="protein sequence ID" value="OGB85742.1"/>
    <property type="molecule type" value="Genomic_DNA"/>
</dbReference>
<comment type="subunit">
    <text evidence="7">Part of the 30S ribosomal subunit. Interacts with proteins S7 and S18. Binds to IF-3.</text>
</comment>
<dbReference type="PANTHER" id="PTHR11759">
    <property type="entry name" value="40S RIBOSOMAL PROTEIN S14/30S RIBOSOMAL PROTEIN S11"/>
    <property type="match status" value="1"/>
</dbReference>
<dbReference type="InterPro" id="IPR001971">
    <property type="entry name" value="Ribosomal_uS11"/>
</dbReference>
<comment type="caution">
    <text evidence="9">The sequence shown here is derived from an EMBL/GenBank/DDBJ whole genome shotgun (WGS) entry which is preliminary data.</text>
</comment>
<accession>A0A1F4PRR7</accession>
<keyword evidence="5 7" id="KW-0687">Ribonucleoprotein</keyword>
<dbReference type="GO" id="GO:0006412">
    <property type="term" value="P:translation"/>
    <property type="evidence" value="ECO:0007669"/>
    <property type="project" value="UniProtKB-UniRule"/>
</dbReference>
<dbReference type="SUPFAM" id="SSF53137">
    <property type="entry name" value="Translational machinery components"/>
    <property type="match status" value="1"/>
</dbReference>
<dbReference type="HAMAP" id="MF_01310">
    <property type="entry name" value="Ribosomal_uS11"/>
    <property type="match status" value="1"/>
</dbReference>
<keyword evidence="3 7" id="KW-0694">RNA-binding</keyword>
<dbReference type="GO" id="GO:0005840">
    <property type="term" value="C:ribosome"/>
    <property type="evidence" value="ECO:0007669"/>
    <property type="project" value="UniProtKB-KW"/>
</dbReference>
<reference evidence="9 10" key="1">
    <citation type="journal article" date="2016" name="Nat. Commun.">
        <title>Thousands of microbial genomes shed light on interconnected biogeochemical processes in an aquifer system.</title>
        <authorList>
            <person name="Anantharaman K."/>
            <person name="Brown C.T."/>
            <person name="Hug L.A."/>
            <person name="Sharon I."/>
            <person name="Castelle C.J."/>
            <person name="Probst A.J."/>
            <person name="Thomas B.C."/>
            <person name="Singh A."/>
            <person name="Wilkins M.J."/>
            <person name="Karaoz U."/>
            <person name="Brodie E.L."/>
            <person name="Williams K.H."/>
            <person name="Hubbard S.S."/>
            <person name="Banfield J.F."/>
        </authorList>
    </citation>
    <scope>NUCLEOTIDE SEQUENCE [LARGE SCALE GENOMIC DNA]</scope>
</reference>
<dbReference type="Proteomes" id="UP000179010">
    <property type="component" value="Unassembled WGS sequence"/>
</dbReference>
<sequence>MAAKARTKKKTKRVVPEGKVYIQSSFNNTFITITDLKGEVISWSSAGSAGFKGSRKSTPYASSMAAKNAATKAVELGMIKVDVFVKGVGSGRDAAIRSLDAAGLTVVGIKDVTPLPHNGPRPRKARRV</sequence>
<keyword evidence="4 7" id="KW-0689">Ribosomal protein</keyword>
<evidence type="ECO:0000313" key="9">
    <source>
        <dbReference type="EMBL" id="OGB85742.1"/>
    </source>
</evidence>
<evidence type="ECO:0000256" key="1">
    <source>
        <dbReference type="ARBA" id="ARBA00006194"/>
    </source>
</evidence>
<dbReference type="PROSITE" id="PS00054">
    <property type="entry name" value="RIBOSOMAL_S11"/>
    <property type="match status" value="1"/>
</dbReference>
<dbReference type="AlphaFoldDB" id="A0A1F4PRR7"/>
<dbReference type="NCBIfam" id="NF003698">
    <property type="entry name" value="PRK05309.1"/>
    <property type="match status" value="1"/>
</dbReference>
<gene>
    <name evidence="7" type="primary">rpsK</name>
    <name evidence="9" type="ORF">A2994_02615</name>
</gene>
<dbReference type="NCBIfam" id="TIGR03632">
    <property type="entry name" value="uS11_bact"/>
    <property type="match status" value="1"/>
</dbReference>
<protein>
    <recommendedName>
        <fullName evidence="6 7">Small ribosomal subunit protein uS11</fullName>
    </recommendedName>
</protein>
<dbReference type="FunFam" id="3.30.420.80:FF:000010">
    <property type="entry name" value="30S ribosomal protein S11"/>
    <property type="match status" value="1"/>
</dbReference>
<dbReference type="STRING" id="1798539.A2994_02615"/>
<evidence type="ECO:0000256" key="2">
    <source>
        <dbReference type="ARBA" id="ARBA00022730"/>
    </source>
</evidence>
<dbReference type="InterPro" id="IPR019981">
    <property type="entry name" value="Ribosomal_uS11_bac-type"/>
</dbReference>
<name>A0A1F4PRR7_UNCK3</name>
<evidence type="ECO:0000256" key="3">
    <source>
        <dbReference type="ARBA" id="ARBA00022884"/>
    </source>
</evidence>
<evidence type="ECO:0000256" key="7">
    <source>
        <dbReference type="HAMAP-Rule" id="MF_01310"/>
    </source>
</evidence>
<evidence type="ECO:0000313" key="10">
    <source>
        <dbReference type="Proteomes" id="UP000179010"/>
    </source>
</evidence>
<proteinExistence type="inferred from homology"/>